<evidence type="ECO:0000313" key="3">
    <source>
        <dbReference type="EMBL" id="OUM86108.1"/>
    </source>
</evidence>
<dbReference type="EMBL" id="LZRT01000094">
    <property type="protein sequence ID" value="OUM86108.1"/>
    <property type="molecule type" value="Genomic_DNA"/>
</dbReference>
<protein>
    <submittedName>
        <fullName evidence="3">Uncharacterized protein</fullName>
    </submittedName>
</protein>
<sequence>MDIAMDALWMTLPVFIIFILILTPIVIVTVMLIKTWQAKIYGGKEQAYQQLAEEAIQFQMKTLENLKETAEELQVLKKRVAAVEKMIREVE</sequence>
<name>A0A1Y3PLW0_9BACI</name>
<feature type="coiled-coil region" evidence="1">
    <location>
        <begin position="49"/>
        <end position="86"/>
    </location>
</feature>
<gene>
    <name evidence="3" type="ORF">BAA01_01905</name>
</gene>
<dbReference type="AlphaFoldDB" id="A0A1Y3PLW0"/>
<reference evidence="4" key="1">
    <citation type="submission" date="2016-06" db="EMBL/GenBank/DDBJ databases">
        <authorList>
            <person name="Nascimento L."/>
            <person name="Pereira R.V."/>
            <person name="Martins L.F."/>
            <person name="Quaggio R.B."/>
            <person name="Silva A.M."/>
            <person name="Setubal J.C."/>
        </authorList>
    </citation>
    <scope>NUCLEOTIDE SEQUENCE [LARGE SCALE GENOMIC DNA]</scope>
</reference>
<feature type="transmembrane region" description="Helical" evidence="2">
    <location>
        <begin position="12"/>
        <end position="33"/>
    </location>
</feature>
<keyword evidence="2" id="KW-1133">Transmembrane helix</keyword>
<organism evidence="3 4">
    <name type="scientific">Bacillus thermozeamaize</name>
    <dbReference type="NCBI Taxonomy" id="230954"/>
    <lineage>
        <taxon>Bacteria</taxon>
        <taxon>Bacillati</taxon>
        <taxon>Bacillota</taxon>
        <taxon>Bacilli</taxon>
        <taxon>Bacillales</taxon>
        <taxon>Bacillaceae</taxon>
        <taxon>Bacillus</taxon>
    </lineage>
</organism>
<keyword evidence="2" id="KW-0472">Membrane</keyword>
<proteinExistence type="predicted"/>
<evidence type="ECO:0000256" key="2">
    <source>
        <dbReference type="SAM" id="Phobius"/>
    </source>
</evidence>
<evidence type="ECO:0000256" key="1">
    <source>
        <dbReference type="SAM" id="Coils"/>
    </source>
</evidence>
<keyword evidence="1" id="KW-0175">Coiled coil</keyword>
<accession>A0A1Y3PLW0</accession>
<dbReference type="Proteomes" id="UP000196475">
    <property type="component" value="Unassembled WGS sequence"/>
</dbReference>
<keyword evidence="2" id="KW-0812">Transmembrane</keyword>
<evidence type="ECO:0000313" key="4">
    <source>
        <dbReference type="Proteomes" id="UP000196475"/>
    </source>
</evidence>
<comment type="caution">
    <text evidence="3">The sequence shown here is derived from an EMBL/GenBank/DDBJ whole genome shotgun (WGS) entry which is preliminary data.</text>
</comment>